<dbReference type="GO" id="GO:0003697">
    <property type="term" value="F:single-stranded DNA binding"/>
    <property type="evidence" value="ECO:0007669"/>
    <property type="project" value="InterPro"/>
</dbReference>
<comment type="similarity">
    <text evidence="1">Belongs to the MCM10 family.</text>
</comment>
<dbReference type="EMBL" id="MU827362">
    <property type="protein sequence ID" value="KAJ7351122.1"/>
    <property type="molecule type" value="Genomic_DNA"/>
</dbReference>
<feature type="compositionally biased region" description="Basic and acidic residues" evidence="2">
    <location>
        <begin position="201"/>
        <end position="216"/>
    </location>
</feature>
<evidence type="ECO:0000259" key="3">
    <source>
        <dbReference type="Pfam" id="PF09329"/>
    </source>
</evidence>
<feature type="compositionally biased region" description="Basic and acidic residues" evidence="2">
    <location>
        <begin position="315"/>
        <end position="330"/>
    </location>
</feature>
<evidence type="ECO:0000313" key="5">
    <source>
        <dbReference type="Proteomes" id="UP001163046"/>
    </source>
</evidence>
<proteinExistence type="inferred from homology"/>
<dbReference type="Pfam" id="PF09329">
    <property type="entry name" value="zf-primase"/>
    <property type="match status" value="1"/>
</dbReference>
<dbReference type="Pfam" id="PF24863">
    <property type="entry name" value="zf-CCCH_Mcm10"/>
    <property type="match status" value="1"/>
</dbReference>
<dbReference type="GO" id="GO:0043596">
    <property type="term" value="C:nuclear replication fork"/>
    <property type="evidence" value="ECO:0007669"/>
    <property type="project" value="TreeGrafter"/>
</dbReference>
<dbReference type="AlphaFoldDB" id="A0A9X0CJ57"/>
<comment type="caution">
    <text evidence="4">The sequence shown here is derived from an EMBL/GenBank/DDBJ whole genome shotgun (WGS) entry which is preliminary data.</text>
</comment>
<feature type="region of interest" description="Disordered" evidence="2">
    <location>
        <begin position="158"/>
        <end position="177"/>
    </location>
</feature>
<reference evidence="4" key="1">
    <citation type="submission" date="2023-01" db="EMBL/GenBank/DDBJ databases">
        <title>Genome assembly of the deep-sea coral Lophelia pertusa.</title>
        <authorList>
            <person name="Herrera S."/>
            <person name="Cordes E."/>
        </authorList>
    </citation>
    <scope>NUCLEOTIDE SEQUENCE</scope>
    <source>
        <strain evidence="4">USNM1676648</strain>
        <tissue evidence="4">Polyp</tissue>
    </source>
</reference>
<feature type="region of interest" description="Disordered" evidence="2">
    <location>
        <begin position="296"/>
        <end position="353"/>
    </location>
</feature>
<accession>A0A9X0CJ57</accession>
<keyword evidence="5" id="KW-1185">Reference proteome</keyword>
<evidence type="ECO:0000256" key="2">
    <source>
        <dbReference type="SAM" id="MobiDB-lite"/>
    </source>
</evidence>
<dbReference type="InterPro" id="IPR040184">
    <property type="entry name" value="Mcm10"/>
</dbReference>
<dbReference type="InterPro" id="IPR015408">
    <property type="entry name" value="Znf_Mcm10/DnaG"/>
</dbReference>
<dbReference type="PANTHER" id="PTHR13454">
    <property type="entry name" value="PROTEIN MCM10 HOMOLOG"/>
    <property type="match status" value="1"/>
</dbReference>
<name>A0A9X0CJ57_9CNID</name>
<protein>
    <submittedName>
        <fullName evidence="4">Minichromosome maintenance- protein</fullName>
    </submittedName>
</protein>
<dbReference type="Gene3D" id="2.40.50.140">
    <property type="entry name" value="Nucleic acid-binding proteins"/>
    <property type="match status" value="1"/>
</dbReference>
<feature type="domain" description="Zinc finger Mcm10/DnaG-type" evidence="3">
    <location>
        <begin position="49"/>
        <end position="95"/>
    </location>
</feature>
<dbReference type="GO" id="GO:0006270">
    <property type="term" value="P:DNA replication initiation"/>
    <property type="evidence" value="ECO:0007669"/>
    <property type="project" value="InterPro"/>
</dbReference>
<dbReference type="PANTHER" id="PTHR13454:SF11">
    <property type="entry name" value="PROTEIN MCM10 HOMOLOG"/>
    <property type="match status" value="1"/>
</dbReference>
<dbReference type="OrthoDB" id="273123at2759"/>
<sequence length="377" mass="42690">MARLWEEKDHWLHHEGPWFPLREIWDGSRNIHKTWLFPWTMLKKLMLMGISKDLGKCKGTRKSDNRPCSNFVNRQHGEFCEYHVQAAYRSIRAQRMECQAGYGPSDKAPLMKKFKKDLNSSTFMYQGRSVNASNRATDQKKKNVTLKSLDIGNKNVTETATKADSNGKQGNNNSANAEPSEFLVDLLALPTVGTRNLVRHLNQDEEQNKPEEERKPLLSASELLKAHEKDIKRIYSRPTSTSVKPAQSSANEGPMLGRGLAPGSDIFFDESPNIKKRKSTDVDRAKLRALSVVKQKGPIERENPNAVRKKLSPKAQEEVIKKAYEDSGKENEEENEDSRKKRRRILGPEFGSIDLASDEGKKLLAAKITACRSCTGR</sequence>
<dbReference type="GO" id="GO:0003688">
    <property type="term" value="F:DNA replication origin binding"/>
    <property type="evidence" value="ECO:0007669"/>
    <property type="project" value="TreeGrafter"/>
</dbReference>
<gene>
    <name evidence="4" type="primary">MCM10_2</name>
    <name evidence="4" type="ORF">OS493_036457</name>
</gene>
<dbReference type="InterPro" id="IPR012340">
    <property type="entry name" value="NA-bd_OB-fold"/>
</dbReference>
<evidence type="ECO:0000313" key="4">
    <source>
        <dbReference type="EMBL" id="KAJ7351122.1"/>
    </source>
</evidence>
<feature type="region of interest" description="Disordered" evidence="2">
    <location>
        <begin position="232"/>
        <end position="272"/>
    </location>
</feature>
<feature type="region of interest" description="Disordered" evidence="2">
    <location>
        <begin position="200"/>
        <end position="220"/>
    </location>
</feature>
<organism evidence="4 5">
    <name type="scientific">Desmophyllum pertusum</name>
    <dbReference type="NCBI Taxonomy" id="174260"/>
    <lineage>
        <taxon>Eukaryota</taxon>
        <taxon>Metazoa</taxon>
        <taxon>Cnidaria</taxon>
        <taxon>Anthozoa</taxon>
        <taxon>Hexacorallia</taxon>
        <taxon>Scleractinia</taxon>
        <taxon>Caryophylliina</taxon>
        <taxon>Caryophylliidae</taxon>
        <taxon>Desmophyllum</taxon>
    </lineage>
</organism>
<evidence type="ECO:0000256" key="1">
    <source>
        <dbReference type="ARBA" id="ARBA00009679"/>
    </source>
</evidence>
<feature type="compositionally biased region" description="Polar residues" evidence="2">
    <location>
        <begin position="237"/>
        <end position="251"/>
    </location>
</feature>
<dbReference type="Proteomes" id="UP001163046">
    <property type="component" value="Unassembled WGS sequence"/>
</dbReference>